<evidence type="ECO:0000259" key="3">
    <source>
        <dbReference type="Pfam" id="PF08543"/>
    </source>
</evidence>
<reference evidence="4 5" key="2">
    <citation type="journal article" date="2015" name="Biomed. Res. Int.">
        <title>Effects of Arsenite Resistance on the Growth and Functional Gene Expression of Leptospirillum ferriphilum and Acidithiobacillus thiooxidans in Pure Culture and Coculture.</title>
        <authorList>
            <person name="Jiang H."/>
            <person name="Liang Y."/>
            <person name="Yin H."/>
            <person name="Xiao Y."/>
            <person name="Guo X."/>
            <person name="Xu Y."/>
            <person name="Hu Q."/>
            <person name="Liu H."/>
            <person name="Liu X."/>
        </authorList>
    </citation>
    <scope>NUCLEOTIDE SEQUENCE [LARGE SCALE GENOMIC DNA]</scope>
    <source>
        <strain evidence="4 5">YSK</strain>
    </source>
</reference>
<keyword evidence="4" id="KW-0418">Kinase</keyword>
<dbReference type="EMBL" id="CP007243">
    <property type="protein sequence ID" value="AIA29869.1"/>
    <property type="molecule type" value="Genomic_DNA"/>
</dbReference>
<protein>
    <recommendedName>
        <fullName evidence="2">hydroxymethylpyrimidine kinase</fullName>
        <ecNumber evidence="2">2.7.1.49</ecNumber>
    </recommendedName>
</protein>
<evidence type="ECO:0000313" key="5">
    <source>
        <dbReference type="Proteomes" id="UP000027059"/>
    </source>
</evidence>
<keyword evidence="4" id="KW-0808">Transferase</keyword>
<dbReference type="PANTHER" id="PTHR20858:SF17">
    <property type="entry name" value="HYDROXYMETHYLPYRIMIDINE_PHOSPHOMETHYLPYRIMIDINE KINASE THI20-RELATED"/>
    <property type="match status" value="1"/>
</dbReference>
<dbReference type="CDD" id="cd01169">
    <property type="entry name" value="HMPP_kinase"/>
    <property type="match status" value="1"/>
</dbReference>
<keyword evidence="5" id="KW-1185">Reference proteome</keyword>
<organism evidence="4 5">
    <name type="scientific">Leptospirillum ferriphilum YSK</name>
    <dbReference type="NCBI Taxonomy" id="1441628"/>
    <lineage>
        <taxon>Bacteria</taxon>
        <taxon>Pseudomonadati</taxon>
        <taxon>Nitrospirota</taxon>
        <taxon>Nitrospiria</taxon>
        <taxon>Nitrospirales</taxon>
        <taxon>Nitrospiraceae</taxon>
        <taxon>Leptospirillum</taxon>
    </lineage>
</organism>
<dbReference type="GO" id="GO:0009228">
    <property type="term" value="P:thiamine biosynthetic process"/>
    <property type="evidence" value="ECO:0007669"/>
    <property type="project" value="InterPro"/>
</dbReference>
<feature type="domain" description="Pyridoxamine kinase/Phosphomethylpyrimidine kinase" evidence="3">
    <location>
        <begin position="16"/>
        <end position="251"/>
    </location>
</feature>
<dbReference type="Proteomes" id="UP000027059">
    <property type="component" value="Chromosome"/>
</dbReference>
<evidence type="ECO:0000313" key="4">
    <source>
        <dbReference type="EMBL" id="AIA29869.1"/>
    </source>
</evidence>
<dbReference type="SUPFAM" id="SSF53613">
    <property type="entry name" value="Ribokinase-like"/>
    <property type="match status" value="1"/>
</dbReference>
<gene>
    <name evidence="4" type="ORF">Y981_00635</name>
</gene>
<dbReference type="OrthoDB" id="9810880at2"/>
<dbReference type="AlphaFoldDB" id="A0A059XMW9"/>
<dbReference type="GO" id="GO:0008972">
    <property type="term" value="F:phosphomethylpyrimidine kinase activity"/>
    <property type="evidence" value="ECO:0007669"/>
    <property type="project" value="InterPro"/>
</dbReference>
<dbReference type="GO" id="GO:0008902">
    <property type="term" value="F:hydroxymethylpyrimidine kinase activity"/>
    <property type="evidence" value="ECO:0007669"/>
    <property type="project" value="UniProtKB-EC"/>
</dbReference>
<dbReference type="InterPro" id="IPR029056">
    <property type="entry name" value="Ribokinase-like"/>
</dbReference>
<proteinExistence type="predicted"/>
<dbReference type="Pfam" id="PF08543">
    <property type="entry name" value="Phos_pyr_kin"/>
    <property type="match status" value="1"/>
</dbReference>
<evidence type="ECO:0000256" key="2">
    <source>
        <dbReference type="ARBA" id="ARBA00012135"/>
    </source>
</evidence>
<reference evidence="5" key="1">
    <citation type="submission" date="2014-02" db="EMBL/GenBank/DDBJ databases">
        <title>Complete genome sequence and comparative genomic analysis of the nitrogen-fixing bacterium Leptospirillum ferriphilum YSK.</title>
        <authorList>
            <person name="Guo X."/>
            <person name="Yin H."/>
            <person name="Liang Y."/>
            <person name="Hu Q."/>
            <person name="Ma L."/>
            <person name="Xiao Y."/>
            <person name="Zhang X."/>
            <person name="Qiu G."/>
            <person name="Liu X."/>
        </authorList>
    </citation>
    <scope>NUCLEOTIDE SEQUENCE [LARGE SCALE GENOMIC DNA]</scope>
    <source>
        <strain evidence="5">YSK</strain>
    </source>
</reference>
<accession>A0A059XMW9</accession>
<name>A0A059XMW9_9BACT</name>
<dbReference type="HOGENOM" id="CLU_020520_0_2_0"/>
<dbReference type="GO" id="GO:0005829">
    <property type="term" value="C:cytosol"/>
    <property type="evidence" value="ECO:0007669"/>
    <property type="project" value="TreeGrafter"/>
</dbReference>
<comment type="pathway">
    <text evidence="1">Cofactor biosynthesis; thiamine diphosphate biosynthesis.</text>
</comment>
<dbReference type="RefSeq" id="WP_051613737.1">
    <property type="nucleotide sequence ID" value="NZ_CP007243.1"/>
</dbReference>
<dbReference type="EC" id="2.7.1.49" evidence="2"/>
<dbReference type="InterPro" id="IPR004399">
    <property type="entry name" value="HMP/HMP-P_kinase_dom"/>
</dbReference>
<evidence type="ECO:0000256" key="1">
    <source>
        <dbReference type="ARBA" id="ARBA00004948"/>
    </source>
</evidence>
<dbReference type="KEGG" id="lfp:Y981_00635"/>
<dbReference type="PANTHER" id="PTHR20858">
    <property type="entry name" value="PHOSPHOMETHYLPYRIMIDINE KINASE"/>
    <property type="match status" value="1"/>
</dbReference>
<sequence>MSGRSTGSVWVLAGVDPSGGAGLHQDLRVLSALGVVAKGIPTCLTVQNIREVRRVVPVEEDVFREMLDALLAVEPPALVKIGLLPEALLGSLRAFLDDLPCGIPVVIDPILRFGSGDPFLDPAPFQKRATRIFPRASLVTPNLPEASVLLGRDVHPDRESLRKAAEEILARYGPEAVYLKGGHASGEVKQDLYVSQGDSLVLTYPSLAVSALHGGGCTLASLVSGCRLRSPLASWPAVVCQAREIFQKALDWESRRDGPSRRTLEAVFLPSTGVLETILPEEFKERDLS</sequence>
<dbReference type="InterPro" id="IPR013749">
    <property type="entry name" value="PM/HMP-P_kinase-1"/>
</dbReference>
<dbReference type="Gene3D" id="3.40.1190.20">
    <property type="match status" value="1"/>
</dbReference>